<keyword evidence="1" id="KW-0812">Transmembrane</keyword>
<accession>A0ABM9HI71</accession>
<proteinExistence type="predicted"/>
<name>A0ABM9HI71_9PROT</name>
<evidence type="ECO:0000313" key="3">
    <source>
        <dbReference type="Proteomes" id="UP001154259"/>
    </source>
</evidence>
<organism evidence="2 3">
    <name type="scientific">Commensalibacter communis</name>
    <dbReference type="NCBI Taxonomy" id="2972786"/>
    <lineage>
        <taxon>Bacteria</taxon>
        <taxon>Pseudomonadati</taxon>
        <taxon>Pseudomonadota</taxon>
        <taxon>Alphaproteobacteria</taxon>
        <taxon>Acetobacterales</taxon>
        <taxon>Acetobacteraceae</taxon>
    </lineage>
</organism>
<evidence type="ECO:0000313" key="2">
    <source>
        <dbReference type="EMBL" id="CAI3923948.1"/>
    </source>
</evidence>
<feature type="transmembrane region" description="Helical" evidence="1">
    <location>
        <begin position="38"/>
        <end position="57"/>
    </location>
</feature>
<keyword evidence="1" id="KW-1133">Transmembrane helix</keyword>
<dbReference type="EMBL" id="CAMXCS010000001">
    <property type="protein sequence ID" value="CAI3923948.1"/>
    <property type="molecule type" value="Genomic_DNA"/>
</dbReference>
<protein>
    <submittedName>
        <fullName evidence="2">Uncharacterized protein</fullName>
    </submittedName>
</protein>
<reference evidence="2" key="1">
    <citation type="submission" date="2022-10" db="EMBL/GenBank/DDBJ databases">
        <authorList>
            <person name="Botero Cardona J."/>
        </authorList>
    </citation>
    <scope>NUCLEOTIDE SEQUENCE</scope>
    <source>
        <strain evidence="2">R-53529</strain>
    </source>
</reference>
<comment type="caution">
    <text evidence="2">The sequence shown here is derived from an EMBL/GenBank/DDBJ whole genome shotgun (WGS) entry which is preliminary data.</text>
</comment>
<sequence>MWINMKNTFRWILMLALGKSEAINKFPNSSNAVLRAMLWRVAGIFIVSIGYIFYIFFI</sequence>
<dbReference type="Proteomes" id="UP001154259">
    <property type="component" value="Unassembled WGS sequence"/>
</dbReference>
<evidence type="ECO:0000256" key="1">
    <source>
        <dbReference type="SAM" id="Phobius"/>
    </source>
</evidence>
<keyword evidence="3" id="KW-1185">Reference proteome</keyword>
<gene>
    <name evidence="2" type="ORF">R53529_LOCUS111</name>
</gene>
<keyword evidence="1" id="KW-0472">Membrane</keyword>